<protein>
    <submittedName>
        <fullName evidence="2">Helix-turn-helix transcriptional regulator</fullName>
    </submittedName>
</protein>
<dbReference type="RefSeq" id="WP_249332265.1">
    <property type="nucleotide sequence ID" value="NZ_JACRSY010000008.1"/>
</dbReference>
<dbReference type="SMART" id="SM00530">
    <property type="entry name" value="HTH_XRE"/>
    <property type="match status" value="1"/>
</dbReference>
<dbReference type="GO" id="GO:0003677">
    <property type="term" value="F:DNA binding"/>
    <property type="evidence" value="ECO:0007669"/>
    <property type="project" value="InterPro"/>
</dbReference>
<dbReference type="Proteomes" id="UP000655830">
    <property type="component" value="Unassembled WGS sequence"/>
</dbReference>
<name>A0A926I8W0_9FIRM</name>
<evidence type="ECO:0000313" key="3">
    <source>
        <dbReference type="Proteomes" id="UP000655830"/>
    </source>
</evidence>
<evidence type="ECO:0000259" key="1">
    <source>
        <dbReference type="PROSITE" id="PS50943"/>
    </source>
</evidence>
<keyword evidence="3" id="KW-1185">Reference proteome</keyword>
<accession>A0A926I8W0</accession>
<dbReference type="Gene3D" id="1.10.260.40">
    <property type="entry name" value="lambda repressor-like DNA-binding domains"/>
    <property type="match status" value="1"/>
</dbReference>
<dbReference type="Pfam" id="PF01381">
    <property type="entry name" value="HTH_3"/>
    <property type="match status" value="1"/>
</dbReference>
<gene>
    <name evidence="2" type="ORF">H8718_06115</name>
</gene>
<dbReference type="PROSITE" id="PS50943">
    <property type="entry name" value="HTH_CROC1"/>
    <property type="match status" value="1"/>
</dbReference>
<dbReference type="SUPFAM" id="SSF47413">
    <property type="entry name" value="lambda repressor-like DNA-binding domains"/>
    <property type="match status" value="1"/>
</dbReference>
<reference evidence="2" key="1">
    <citation type="submission" date="2020-08" db="EMBL/GenBank/DDBJ databases">
        <title>Genome public.</title>
        <authorList>
            <person name="Liu C."/>
            <person name="Sun Q."/>
        </authorList>
    </citation>
    <scope>NUCLEOTIDE SEQUENCE</scope>
    <source>
        <strain evidence="2">NSJ-12</strain>
    </source>
</reference>
<organism evidence="2 3">
    <name type="scientific">Zhenhengia yiwuensis</name>
    <dbReference type="NCBI Taxonomy" id="2763666"/>
    <lineage>
        <taxon>Bacteria</taxon>
        <taxon>Bacillati</taxon>
        <taxon>Bacillota</taxon>
        <taxon>Clostridia</taxon>
        <taxon>Lachnospirales</taxon>
        <taxon>Lachnospiraceae</taxon>
        <taxon>Zhenhengia</taxon>
    </lineage>
</organism>
<dbReference type="CDD" id="cd00093">
    <property type="entry name" value="HTH_XRE"/>
    <property type="match status" value="1"/>
</dbReference>
<comment type="caution">
    <text evidence="2">The sequence shown here is derived from an EMBL/GenBank/DDBJ whole genome shotgun (WGS) entry which is preliminary data.</text>
</comment>
<feature type="domain" description="HTH cro/C1-type" evidence="1">
    <location>
        <begin position="7"/>
        <end position="59"/>
    </location>
</feature>
<proteinExistence type="predicted"/>
<dbReference type="AlphaFoldDB" id="A0A926I8W0"/>
<dbReference type="EMBL" id="JACRSY010000008">
    <property type="protein sequence ID" value="MBC8579110.1"/>
    <property type="molecule type" value="Genomic_DNA"/>
</dbReference>
<dbReference type="InterPro" id="IPR001387">
    <property type="entry name" value="Cro/C1-type_HTH"/>
</dbReference>
<evidence type="ECO:0000313" key="2">
    <source>
        <dbReference type="EMBL" id="MBC8579110.1"/>
    </source>
</evidence>
<dbReference type="InterPro" id="IPR010982">
    <property type="entry name" value="Lambda_DNA-bd_dom_sf"/>
</dbReference>
<sequence>MSVVERIQTLCIQKGLTLTGLERELNIGRGIIKRWASSSPNIDNIQKVADYFHVSVDYLLGREQKQVELNNRDKRDIAKKLEIIMDDLTGPEGVLAYGGDVSEEDKELYKIAIQNALEVVKLKNKEKYNPHKNKR</sequence>